<feature type="region of interest" description="Disordered" evidence="4">
    <location>
        <begin position="626"/>
        <end position="647"/>
    </location>
</feature>
<dbReference type="PANTHER" id="PTHR21682">
    <property type="entry name" value="COILED-COIL DOMAIN-CONTAINING PROTEIN 149"/>
    <property type="match status" value="1"/>
</dbReference>
<feature type="region of interest" description="Disordered" evidence="4">
    <location>
        <begin position="489"/>
        <end position="508"/>
    </location>
</feature>
<evidence type="ECO:0000256" key="4">
    <source>
        <dbReference type="SAM" id="MobiDB-lite"/>
    </source>
</evidence>
<evidence type="ECO:0000313" key="5">
    <source>
        <dbReference type="Proteomes" id="UP000694845"/>
    </source>
</evidence>
<evidence type="ECO:0000256" key="2">
    <source>
        <dbReference type="ARBA" id="ARBA00023054"/>
    </source>
</evidence>
<feature type="region of interest" description="Disordered" evidence="4">
    <location>
        <begin position="377"/>
        <end position="434"/>
    </location>
</feature>
<evidence type="ECO:0000256" key="3">
    <source>
        <dbReference type="SAM" id="Coils"/>
    </source>
</evidence>
<dbReference type="AlphaFoldDB" id="A0A8B7YV35"/>
<feature type="coiled-coil region" evidence="3">
    <location>
        <begin position="224"/>
        <end position="258"/>
    </location>
</feature>
<dbReference type="CTD" id="91050"/>
<comment type="similarity">
    <text evidence="1">Belongs to the CCDC149 family.</text>
</comment>
<accession>A0A8B7YV35</accession>
<feature type="coiled-coil region" evidence="3">
    <location>
        <begin position="325"/>
        <end position="352"/>
    </location>
</feature>
<dbReference type="KEGG" id="aplc:110982459"/>
<organism evidence="5 6">
    <name type="scientific">Acanthaster planci</name>
    <name type="common">Crown-of-thorns starfish</name>
    <dbReference type="NCBI Taxonomy" id="133434"/>
    <lineage>
        <taxon>Eukaryota</taxon>
        <taxon>Metazoa</taxon>
        <taxon>Echinodermata</taxon>
        <taxon>Eleutherozoa</taxon>
        <taxon>Asterozoa</taxon>
        <taxon>Asteroidea</taxon>
        <taxon>Valvatacea</taxon>
        <taxon>Valvatida</taxon>
        <taxon>Acanthasteridae</taxon>
        <taxon>Acanthaster</taxon>
    </lineage>
</organism>
<proteinExistence type="inferred from homology"/>
<evidence type="ECO:0000313" key="6">
    <source>
        <dbReference type="RefSeq" id="XP_022096552.1"/>
    </source>
</evidence>
<feature type="compositionally biased region" description="Polar residues" evidence="4">
    <location>
        <begin position="377"/>
        <end position="392"/>
    </location>
</feature>
<protein>
    <submittedName>
        <fullName evidence="6">Coiled-coil domain-containing protein 149-like</fullName>
    </submittedName>
</protein>
<reference evidence="6" key="1">
    <citation type="submission" date="2025-08" db="UniProtKB">
        <authorList>
            <consortium name="RefSeq"/>
        </authorList>
    </citation>
    <scope>IDENTIFICATION</scope>
</reference>
<dbReference type="OrthoDB" id="5917629at2759"/>
<dbReference type="GeneID" id="110982459"/>
<feature type="compositionally biased region" description="Low complexity" evidence="4">
    <location>
        <begin position="632"/>
        <end position="643"/>
    </location>
</feature>
<dbReference type="InterPro" id="IPR019179">
    <property type="entry name" value="CC149"/>
</dbReference>
<feature type="coiled-coil region" evidence="3">
    <location>
        <begin position="32"/>
        <end position="188"/>
    </location>
</feature>
<evidence type="ECO:0000256" key="1">
    <source>
        <dbReference type="ARBA" id="ARBA00005872"/>
    </source>
</evidence>
<dbReference type="PANTHER" id="PTHR21682:SF2">
    <property type="entry name" value="COILED-COIL DOMAIN-CONTAINING PROTEIN 149"/>
    <property type="match status" value="1"/>
</dbReference>
<dbReference type="Proteomes" id="UP000694845">
    <property type="component" value="Unplaced"/>
</dbReference>
<feature type="region of interest" description="Disordered" evidence="4">
    <location>
        <begin position="534"/>
        <end position="561"/>
    </location>
</feature>
<feature type="region of interest" description="Disordered" evidence="4">
    <location>
        <begin position="460"/>
        <end position="484"/>
    </location>
</feature>
<gene>
    <name evidence="6" type="primary">LOC110982459</name>
</gene>
<sequence length="670" mass="73727">MAAADRKKTQNSLSIKSQKDWHTLCSEYNLCKRKLQAKKDALLILAEELDNVRQEKDAFRLMAEQLREKYQALKKQCADRERALGLSLNESDPLSERRNHSLVQVLREAREQNKKAEARIVDLEQNLAEAQGDIKLLRENIARQRIGDDGIGTRHFPAHEREELVNQLEAAREQLQALERDLVAKIDEQTELVTERGYFRDKAERLNQELNYVLGGDEKRIVDIDALTMENKYLKERLKQAQEEKSVAQATVAKYKAAIERRRGKSSIKLGSSSSGGLLVSPKQVEQLLAEGKSGGIAATPSSVADLQSLATALLETIHDKNMAVNHHRNTNKILGNRVAELEKKLKTLEISGLWNMPPGKNAAFVASEVKNMMAGQSSLVPRQASSTSDDSNLAGLESGTSLPASSDSSTHSSPSHCLSSLHLASGDDKNGTTMISLNQEDAAQDMLELDNISQLMHQASRASTDRYTRSLQSASSTEDDSNWCAASESLSNVETTEKTAADPEQDGLELDMVKPKESHSLLHQAKANTSEFDTDFPLDLNSQHPSADSPCSGEQNATARLPGSVDDLEHLSQERHNNDEIDAPSCCSSDILPTVPPEMQDSLDMVGDLLETVSDKLSCQSREVLLHKESSTSSPRSVSPLLSRDRQAPVDKLVQGHTIGPVDTAPHCV</sequence>
<feature type="compositionally biased region" description="Low complexity" evidence="4">
    <location>
        <begin position="399"/>
        <end position="425"/>
    </location>
</feature>
<dbReference type="RefSeq" id="XP_022096552.1">
    <property type="nucleotide sequence ID" value="XM_022240860.1"/>
</dbReference>
<keyword evidence="2 3" id="KW-0175">Coiled coil</keyword>
<dbReference type="Pfam" id="PF09789">
    <property type="entry name" value="CC149"/>
    <property type="match status" value="1"/>
</dbReference>
<dbReference type="OMA" id="MAVNHHR"/>
<keyword evidence="5" id="KW-1185">Reference proteome</keyword>
<name>A0A8B7YV35_ACAPL</name>